<name>A0A173U2P7_9FIRM</name>
<dbReference type="GeneID" id="61432899"/>
<evidence type="ECO:0000313" key="5">
    <source>
        <dbReference type="EMBL" id="RHA68241.1"/>
    </source>
</evidence>
<evidence type="ECO:0000313" key="4">
    <source>
        <dbReference type="EMBL" id="MVQ44603.1"/>
    </source>
</evidence>
<reference evidence="3 8" key="3">
    <citation type="journal article" date="2019" name="Nat. Med.">
        <title>A library of human gut bacterial isolates paired with longitudinal multiomics data enables mechanistic microbiome research.</title>
        <authorList>
            <person name="Poyet M."/>
            <person name="Groussin M."/>
            <person name="Gibbons S.M."/>
            <person name="Avila-Pacheco J."/>
            <person name="Jiang X."/>
            <person name="Kearney S.M."/>
            <person name="Perrotta A.R."/>
            <person name="Berdy B."/>
            <person name="Zhao S."/>
            <person name="Lieberman T.D."/>
            <person name="Swanson P.K."/>
            <person name="Smith M."/>
            <person name="Roesemann S."/>
            <person name="Alexander J.E."/>
            <person name="Rich S.A."/>
            <person name="Livny J."/>
            <person name="Vlamakis H."/>
            <person name="Clish C."/>
            <person name="Bullock K."/>
            <person name="Deik A."/>
            <person name="Scott J."/>
            <person name="Pierce K.A."/>
            <person name="Xavier R.J."/>
            <person name="Alm E.J."/>
        </authorList>
    </citation>
    <scope>NUCLEOTIDE SEQUENCE [LARGE SCALE GENOMIC DNA]</scope>
    <source>
        <strain evidence="3 8">BIOML-A1</strain>
    </source>
</reference>
<dbReference type="EMBL" id="CYXZ01000012">
    <property type="protein sequence ID" value="CUN08979.1"/>
    <property type="molecule type" value="Genomic_DNA"/>
</dbReference>
<dbReference type="PaxDb" id="166486-ERS852572_01867"/>
<evidence type="ECO:0000313" key="9">
    <source>
        <dbReference type="Proteomes" id="UP000479531"/>
    </source>
</evidence>
<organism evidence="2 6">
    <name type="scientific">Roseburia intestinalis</name>
    <dbReference type="NCBI Taxonomy" id="166486"/>
    <lineage>
        <taxon>Bacteria</taxon>
        <taxon>Bacillati</taxon>
        <taxon>Bacillota</taxon>
        <taxon>Clostridia</taxon>
        <taxon>Lachnospirales</taxon>
        <taxon>Lachnospiraceae</taxon>
        <taxon>Roseburia</taxon>
    </lineage>
</organism>
<evidence type="ECO:0000256" key="1">
    <source>
        <dbReference type="SAM" id="Phobius"/>
    </source>
</evidence>
<feature type="transmembrane region" description="Helical" evidence="1">
    <location>
        <begin position="52"/>
        <end position="73"/>
    </location>
</feature>
<dbReference type="EMBL" id="QSFP01000005">
    <property type="protein sequence ID" value="RHA68241.1"/>
    <property type="molecule type" value="Genomic_DNA"/>
</dbReference>
<dbReference type="RefSeq" id="WP_006856162.1">
    <property type="nucleotide sequence ID" value="NZ_CABIYH010000012.1"/>
</dbReference>
<evidence type="ECO:0000313" key="8">
    <source>
        <dbReference type="Proteomes" id="UP000478483"/>
    </source>
</evidence>
<evidence type="ECO:0000313" key="7">
    <source>
        <dbReference type="Proteomes" id="UP000284465"/>
    </source>
</evidence>
<dbReference type="EMBL" id="WNAJ01000032">
    <property type="protein sequence ID" value="MTR86908.1"/>
    <property type="molecule type" value="Genomic_DNA"/>
</dbReference>
<dbReference type="InterPro" id="IPR021354">
    <property type="entry name" value="DUF2975"/>
</dbReference>
<feature type="transmembrane region" description="Helical" evidence="1">
    <location>
        <begin position="94"/>
        <end position="114"/>
    </location>
</feature>
<feature type="transmembrane region" description="Helical" evidence="1">
    <location>
        <begin position="120"/>
        <end position="146"/>
    </location>
</feature>
<dbReference type="EMBL" id="WGGT01000002">
    <property type="protein sequence ID" value="MVQ44603.1"/>
    <property type="molecule type" value="Genomic_DNA"/>
</dbReference>
<feature type="transmembrane region" description="Helical" evidence="1">
    <location>
        <begin position="12"/>
        <end position="32"/>
    </location>
</feature>
<gene>
    <name evidence="5" type="ORF">DW927_05855</name>
    <name evidence="2" type="ORF">ERS852572_01867</name>
    <name evidence="4" type="ORF">GCK47_02485</name>
    <name evidence="3" type="ORF">GMD50_18100</name>
</gene>
<dbReference type="Proteomes" id="UP000284465">
    <property type="component" value="Unassembled WGS sequence"/>
</dbReference>
<reference evidence="5 7" key="2">
    <citation type="submission" date="2018-08" db="EMBL/GenBank/DDBJ databases">
        <title>A genome reference for cultivated species of the human gut microbiota.</title>
        <authorList>
            <person name="Zou Y."/>
            <person name="Xue W."/>
            <person name="Luo G."/>
        </authorList>
    </citation>
    <scope>NUCLEOTIDE SEQUENCE [LARGE SCALE GENOMIC DNA]</scope>
    <source>
        <strain evidence="5 7">AM43-11</strain>
    </source>
</reference>
<evidence type="ECO:0000313" key="6">
    <source>
        <dbReference type="Proteomes" id="UP000095350"/>
    </source>
</evidence>
<keyword evidence="1" id="KW-0812">Transmembrane</keyword>
<dbReference type="Proteomes" id="UP000478483">
    <property type="component" value="Unassembled WGS sequence"/>
</dbReference>
<evidence type="ECO:0000313" key="2">
    <source>
        <dbReference type="EMBL" id="CUN08979.1"/>
    </source>
</evidence>
<accession>A0A173U2P7</accession>
<keyword evidence="1" id="KW-1133">Transmembrane helix</keyword>
<keyword evidence="1" id="KW-0472">Membrane</keyword>
<evidence type="ECO:0000313" key="3">
    <source>
        <dbReference type="EMBL" id="MTR86908.1"/>
    </source>
</evidence>
<protein>
    <submittedName>
        <fullName evidence="3">DUF2975 domain-containing protein</fullName>
    </submittedName>
    <submittedName>
        <fullName evidence="2">Protein of uncharacterized function (DUF3036)</fullName>
    </submittedName>
</protein>
<dbReference type="Proteomes" id="UP000095350">
    <property type="component" value="Unassembled WGS sequence"/>
</dbReference>
<proteinExistence type="predicted"/>
<dbReference type="OrthoDB" id="2680554at2"/>
<reference evidence="4 9" key="4">
    <citation type="submission" date="2019-10" db="EMBL/GenBank/DDBJ databases">
        <title>Roseburia spp. ameliorate alcoholic fatty liver via restoration of gut barrier function.</title>
        <authorList>
            <person name="Seo B."/>
            <person name="Ko G."/>
        </authorList>
    </citation>
    <scope>NUCLEOTIDE SEQUENCE [LARGE SCALE GENOMIC DNA]</scope>
    <source>
        <strain evidence="4 9">SNUG30017</strain>
    </source>
</reference>
<dbReference type="Proteomes" id="UP000479531">
    <property type="component" value="Unassembled WGS sequence"/>
</dbReference>
<sequence>MQQKEISRWLKAITIVLALMGAVFFLYIMPVLAMSWRDADESLAYLFMPGLLYGWCIAVICYAILYQFWKVCVQIGKDNSFSKENAKCFRNISHFALLLSVVWFAGIVFLAILAVRQPGISIFMITAVLLSVMISVLAAALSHLVLKAYELKQENELTI</sequence>
<dbReference type="STRING" id="166486.ERS852572_01867"/>
<dbReference type="AlphaFoldDB" id="A0A173U2P7"/>
<dbReference type="Pfam" id="PF11188">
    <property type="entry name" value="DUF2975"/>
    <property type="match status" value="1"/>
</dbReference>
<reference evidence="2 6" key="1">
    <citation type="submission" date="2015-09" db="EMBL/GenBank/DDBJ databases">
        <authorList>
            <consortium name="Pathogen Informatics"/>
        </authorList>
    </citation>
    <scope>NUCLEOTIDE SEQUENCE [LARGE SCALE GENOMIC DNA]</scope>
    <source>
        <strain evidence="2 6">2789STDY5834960</strain>
    </source>
</reference>